<dbReference type="Proteomes" id="UP001529245">
    <property type="component" value="Unassembled WGS sequence"/>
</dbReference>
<gene>
    <name evidence="3" type="ORF">QID03_12920</name>
</gene>
<name>A0ABT6Y162_ALISE</name>
<dbReference type="EMBL" id="JASGCB010000031">
    <property type="protein sequence ID" value="MDI9261061.1"/>
    <property type="molecule type" value="Genomic_DNA"/>
</dbReference>
<evidence type="ECO:0000256" key="1">
    <source>
        <dbReference type="ARBA" id="ARBA00006611"/>
    </source>
</evidence>
<comment type="similarity">
    <text evidence="1">Belongs to the GSP E family.</text>
</comment>
<reference evidence="3 4" key="1">
    <citation type="submission" date="2023-04" db="EMBL/GenBank/DDBJ databases">
        <title>A. sendaiensis sub sp. chiapanensis a novel subspecie with specific adaptation in bacterial cell wall isolated from an active volcano.</title>
        <authorList>
            <person name="Alvarez Gutierrez P.E."/>
            <person name="Ortiz Cortes L.Y."/>
        </authorList>
    </citation>
    <scope>NUCLEOTIDE SEQUENCE [LARGE SCALE GENOMIC DNA]</scope>
    <source>
        <strain evidence="3 4">PA2</strain>
    </source>
</reference>
<dbReference type="InterPro" id="IPR001482">
    <property type="entry name" value="T2SS/T4SS_dom"/>
</dbReference>
<dbReference type="CDD" id="cd01130">
    <property type="entry name" value="VirB11-like_ATPase"/>
    <property type="match status" value="1"/>
</dbReference>
<comment type="caution">
    <text evidence="3">The sequence shown here is derived from an EMBL/GenBank/DDBJ whole genome shotgun (WGS) entry which is preliminary data.</text>
</comment>
<organism evidence="3 4">
    <name type="scientific">Alicyclobacillus sendaiensis PA2</name>
    <dbReference type="NCBI Taxonomy" id="3029425"/>
    <lineage>
        <taxon>Bacteria</taxon>
        <taxon>Bacillati</taxon>
        <taxon>Bacillota</taxon>
        <taxon>Bacilli</taxon>
        <taxon>Bacillales</taxon>
        <taxon>Alicyclobacillaceae</taxon>
        <taxon>Alicyclobacillus</taxon>
    </lineage>
</organism>
<evidence type="ECO:0000313" key="3">
    <source>
        <dbReference type="EMBL" id="MDI9261061.1"/>
    </source>
</evidence>
<dbReference type="PANTHER" id="PTHR30486">
    <property type="entry name" value="TWITCHING MOTILITY PROTEIN PILT"/>
    <property type="match status" value="1"/>
</dbReference>
<dbReference type="InterPro" id="IPR050921">
    <property type="entry name" value="T4SS_GSP_E_ATPase"/>
</dbReference>
<dbReference type="SUPFAM" id="SSF52540">
    <property type="entry name" value="P-loop containing nucleoside triphosphate hydrolases"/>
    <property type="match status" value="1"/>
</dbReference>
<feature type="domain" description="Bacterial type II secretion system protein E" evidence="2">
    <location>
        <begin position="166"/>
        <end position="305"/>
    </location>
</feature>
<dbReference type="InterPro" id="IPR027417">
    <property type="entry name" value="P-loop_NTPase"/>
</dbReference>
<evidence type="ECO:0000313" key="4">
    <source>
        <dbReference type="Proteomes" id="UP001529245"/>
    </source>
</evidence>
<accession>A0ABT6Y162</accession>
<dbReference type="Pfam" id="PF00437">
    <property type="entry name" value="T2SSE"/>
    <property type="match status" value="1"/>
</dbReference>
<protein>
    <submittedName>
        <fullName evidence="3">ATPase, T2SS/T4P/T4SS family</fullName>
    </submittedName>
</protein>
<proteinExistence type="inferred from homology"/>
<keyword evidence="4" id="KW-1185">Reference proteome</keyword>
<dbReference type="Gene3D" id="3.40.50.300">
    <property type="entry name" value="P-loop containing nucleotide triphosphate hydrolases"/>
    <property type="match status" value="1"/>
</dbReference>
<evidence type="ECO:0000259" key="2">
    <source>
        <dbReference type="Pfam" id="PF00437"/>
    </source>
</evidence>
<dbReference type="Gene3D" id="3.30.450.380">
    <property type="match status" value="1"/>
</dbReference>
<sequence length="408" mass="46274">MFRLGPLQPLWARPDVSDIQIFVPYDSRHEQIIMYTDRKGRHLFTGRGFRNYTHARSWLDRHLAVLGQKYDRGLTPSLDATFPNGERLHVISGVSAYSRWRDGHYELVECMIISVRRFIQAFSLAELTQEEDIDTLTEEMALEVVVAQQRRVTARVVPTVTRYRGKMMDKATADYLRIMVQMGKNHLIAGGTGAGKSTLANALTAFLPPGTVLLVMEESYELQPQNDIHVIRICERKGVFTLADAMKAALRMFPDRLFVAEVRDALAYVFMRAIQSGHDGSSTTIHASDCASAIETMIQFAMAHEAHPPREMVEKIIFDRVHTVAHINRIEQDRFVDEVVELRPDGTLHTVSRFIQTGVEKGHPVGYWVFYGPSQDFLDEMARRGIPIPASWHVEVSDENHGIEEAVG</sequence>
<dbReference type="PANTHER" id="PTHR30486:SF6">
    <property type="entry name" value="TYPE IV PILUS RETRACTATION ATPASE PILT"/>
    <property type="match status" value="1"/>
</dbReference>